<name>A0A1I8N478_MUSDO</name>
<dbReference type="SUPFAM" id="SSF54695">
    <property type="entry name" value="POZ domain"/>
    <property type="match status" value="1"/>
</dbReference>
<evidence type="ECO:0000256" key="3">
    <source>
        <dbReference type="SAM" id="MobiDB-lite"/>
    </source>
</evidence>
<dbReference type="STRING" id="7370.A0A1I8N478"/>
<feature type="compositionally biased region" description="Low complexity" evidence="3">
    <location>
        <begin position="225"/>
        <end position="234"/>
    </location>
</feature>
<keyword evidence="4" id="KW-0472">Membrane</keyword>
<dbReference type="AlphaFoldDB" id="A0A1I8N478"/>
<dbReference type="Pfam" id="PF00651">
    <property type="entry name" value="BTB"/>
    <property type="match status" value="1"/>
</dbReference>
<feature type="region of interest" description="Disordered" evidence="3">
    <location>
        <begin position="276"/>
        <end position="404"/>
    </location>
</feature>
<dbReference type="CDD" id="cd18315">
    <property type="entry name" value="BTB_POZ_BAB-like"/>
    <property type="match status" value="1"/>
</dbReference>
<dbReference type="PANTHER" id="PTHR23110:SF104">
    <property type="entry name" value="MATERNAL GENE REQUIRED FOR MEIOSIS, ISOFORM H"/>
    <property type="match status" value="1"/>
</dbReference>
<feature type="compositionally biased region" description="Polar residues" evidence="3">
    <location>
        <begin position="212"/>
        <end position="224"/>
    </location>
</feature>
<dbReference type="Gene3D" id="3.30.710.10">
    <property type="entry name" value="Potassium Channel Kv1.1, Chain A"/>
    <property type="match status" value="1"/>
</dbReference>
<feature type="compositionally biased region" description="Low complexity" evidence="3">
    <location>
        <begin position="490"/>
        <end position="514"/>
    </location>
</feature>
<dbReference type="GO" id="GO:0005634">
    <property type="term" value="C:nucleus"/>
    <property type="evidence" value="ECO:0007669"/>
    <property type="project" value="UniProtKB-SubCell"/>
</dbReference>
<dbReference type="SMART" id="SM00225">
    <property type="entry name" value="BTB"/>
    <property type="match status" value="1"/>
</dbReference>
<dbReference type="VEuPathDB" id="VectorBase:MDOMA2_005603"/>
<dbReference type="InterPro" id="IPR000210">
    <property type="entry name" value="BTB/POZ_dom"/>
</dbReference>
<evidence type="ECO:0000256" key="4">
    <source>
        <dbReference type="SAM" id="Phobius"/>
    </source>
</evidence>
<evidence type="ECO:0000256" key="1">
    <source>
        <dbReference type="ARBA" id="ARBA00004123"/>
    </source>
</evidence>
<feature type="compositionally biased region" description="Polar residues" evidence="3">
    <location>
        <begin position="315"/>
        <end position="326"/>
    </location>
</feature>
<reference evidence="5" key="1">
    <citation type="submission" date="2020-05" db="UniProtKB">
        <authorList>
            <consortium name="EnsemblMetazoa"/>
        </authorList>
    </citation>
    <scope>IDENTIFICATION</scope>
    <source>
        <strain evidence="5">Aabys</strain>
    </source>
</reference>
<protein>
    <submittedName>
        <fullName evidence="5">Uncharacterized protein</fullName>
    </submittedName>
</protein>
<feature type="region of interest" description="Disordered" evidence="3">
    <location>
        <begin position="434"/>
        <end position="514"/>
    </location>
</feature>
<dbReference type="eggNOG" id="ENOG502S1M4">
    <property type="taxonomic scope" value="Eukaryota"/>
</dbReference>
<dbReference type="VEuPathDB" id="VectorBase:MDOA011370"/>
<dbReference type="InterPro" id="IPR011333">
    <property type="entry name" value="SKP1/BTB/POZ_sf"/>
</dbReference>
<feature type="transmembrane region" description="Helical" evidence="4">
    <location>
        <begin position="592"/>
        <end position="615"/>
    </location>
</feature>
<feature type="compositionally biased region" description="Low complexity" evidence="3">
    <location>
        <begin position="282"/>
        <end position="307"/>
    </location>
</feature>
<dbReference type="PROSITE" id="PS50097">
    <property type="entry name" value="BTB"/>
    <property type="match status" value="1"/>
</dbReference>
<dbReference type="FunFam" id="3.30.710.10:FF:000247">
    <property type="entry name" value="Maternal gene required for meiosis, isoform F"/>
    <property type="match status" value="1"/>
</dbReference>
<dbReference type="InterPro" id="IPR051095">
    <property type="entry name" value="Dros_DevTransReg"/>
</dbReference>
<dbReference type="PANTHER" id="PTHR23110">
    <property type="entry name" value="BTB DOMAIN TRANSCRIPTION FACTOR"/>
    <property type="match status" value="1"/>
</dbReference>
<feature type="region of interest" description="Disordered" evidence="3">
    <location>
        <begin position="118"/>
        <end position="154"/>
    </location>
</feature>
<feature type="compositionally biased region" description="Basic and acidic residues" evidence="3">
    <location>
        <begin position="328"/>
        <end position="376"/>
    </location>
</feature>
<dbReference type="GO" id="GO:0006357">
    <property type="term" value="P:regulation of transcription by RNA polymerase II"/>
    <property type="evidence" value="ECO:0007669"/>
    <property type="project" value="TreeGrafter"/>
</dbReference>
<feature type="compositionally biased region" description="Acidic residues" evidence="3">
    <location>
        <begin position="377"/>
        <end position="399"/>
    </location>
</feature>
<feature type="compositionally biased region" description="Basic and acidic residues" evidence="3">
    <location>
        <begin position="437"/>
        <end position="446"/>
    </location>
</feature>
<accession>A0A1I8N478</accession>
<feature type="compositionally biased region" description="Basic and acidic residues" evidence="3">
    <location>
        <begin position="126"/>
        <end position="136"/>
    </location>
</feature>
<organism evidence="5">
    <name type="scientific">Musca domestica</name>
    <name type="common">House fly</name>
    <dbReference type="NCBI Taxonomy" id="7370"/>
    <lineage>
        <taxon>Eukaryota</taxon>
        <taxon>Metazoa</taxon>
        <taxon>Ecdysozoa</taxon>
        <taxon>Arthropoda</taxon>
        <taxon>Hexapoda</taxon>
        <taxon>Insecta</taxon>
        <taxon>Pterygota</taxon>
        <taxon>Neoptera</taxon>
        <taxon>Endopterygota</taxon>
        <taxon>Diptera</taxon>
        <taxon>Brachycera</taxon>
        <taxon>Muscomorpha</taxon>
        <taxon>Muscoidea</taxon>
        <taxon>Muscidae</taxon>
        <taxon>Musca</taxon>
    </lineage>
</organism>
<proteinExistence type="predicted"/>
<feature type="compositionally biased region" description="Low complexity" evidence="3">
    <location>
        <begin position="139"/>
        <end position="151"/>
    </location>
</feature>
<keyword evidence="2" id="KW-0539">Nucleus</keyword>
<evidence type="ECO:0000256" key="2">
    <source>
        <dbReference type="ARBA" id="ARBA00023242"/>
    </source>
</evidence>
<evidence type="ECO:0000313" key="5">
    <source>
        <dbReference type="EnsemblMetazoa" id="MDOA011370-PA"/>
    </source>
</evidence>
<sequence length="622" mass="65246">MGSEHYCLRWNNHQSNLLGVFSQLLQDESLVDVTLSCSEGAPIRAHKVVLSACSSYFQSLFLDHPEKHPIVILKDVRFAELQTLVEFMYKGEVNVQYCQLSALLKTAESLKVKGLAEMTNQNTTLREPEREPERLRPHSQPCKSSSSCDSPVDATLSGASTSTSNIVASSSAASASAASAAPSIATAATTPTTSATTTNATSTTSAAVATSLSSKRSTSHDQQSTTTAAAAAATERCSPSPPKRIHVKSAASIQEPQHRGSPQPLDLYQRRLEQQLEDSKENSLANNNNATSASGFTATTVSTTTSNEKTRSTTPQSSASGTMSTRHQTHEGDDPTLKHERDSDRETAGLESPERLSDVQRGLGRGDLEDTGVEKIEDIEDVDYGDEEMDLDDDGDNSSEDIGGLNMKIGSSSLAAALVSPNLRAGLESGLCSLGGSRERDRDHGDGGGGGGGGGVDSARSTPLTGSAALALDSHSQRPASRSSRDGSGLDRPSSRGGLSGLPSTSGTSLAGGLSPSSSTAAALGLVSDTLAGPSGLGPVQSVPLSLKKEIDCSEDDNSNSRHLQPRSASASGILGGEIDYRTSHESVSVSFVSITLVITFLFFLRILHICCNFFSPSQYLY</sequence>
<keyword evidence="4" id="KW-0812">Transmembrane</keyword>
<keyword evidence="4" id="KW-1133">Transmembrane helix</keyword>
<feature type="region of interest" description="Disordered" evidence="3">
    <location>
        <begin position="211"/>
        <end position="264"/>
    </location>
</feature>
<comment type="subcellular location">
    <subcellularLocation>
        <location evidence="1">Nucleus</location>
    </subcellularLocation>
</comment>
<dbReference type="EnsemblMetazoa" id="MDOA011370-RA">
    <property type="protein sequence ID" value="MDOA011370-PA"/>
    <property type="gene ID" value="MDOA011370"/>
</dbReference>
<feature type="compositionally biased region" description="Gly residues" evidence="3">
    <location>
        <begin position="447"/>
        <end position="456"/>
    </location>
</feature>